<organism evidence="6">
    <name type="scientific">Streptomyces sp. NBC_00060</name>
    <dbReference type="NCBI Taxonomy" id="2975636"/>
    <lineage>
        <taxon>Bacteria</taxon>
        <taxon>Bacillati</taxon>
        <taxon>Actinomycetota</taxon>
        <taxon>Actinomycetes</taxon>
        <taxon>Kitasatosporales</taxon>
        <taxon>Streptomycetaceae</taxon>
        <taxon>Streptomyces</taxon>
    </lineage>
</organism>
<dbReference type="PANTHER" id="PTHR43391">
    <property type="entry name" value="RETINOL DEHYDROGENASE-RELATED"/>
    <property type="match status" value="1"/>
</dbReference>
<dbReference type="InterPro" id="IPR002347">
    <property type="entry name" value="SDR_fam"/>
</dbReference>
<dbReference type="CDD" id="cd05233">
    <property type="entry name" value="SDR_c"/>
    <property type="match status" value="1"/>
</dbReference>
<dbReference type="Pfam" id="PF04075">
    <property type="entry name" value="F420H2_quin_red"/>
    <property type="match status" value="1"/>
</dbReference>
<dbReference type="PANTHER" id="PTHR43391:SF14">
    <property type="entry name" value="DEHYDROGENASE_REDUCTASE SDR FAMILY PROTEIN 7-LIKE"/>
    <property type="match status" value="1"/>
</dbReference>
<name>A0AAU2HBG8_9ACTN</name>
<dbReference type="Gene3D" id="2.30.110.10">
    <property type="entry name" value="Electron Transport, Fmn-binding Protein, Chain A"/>
    <property type="match status" value="1"/>
</dbReference>
<dbReference type="NCBIfam" id="TIGR00026">
    <property type="entry name" value="hi_GC_TIGR00026"/>
    <property type="match status" value="1"/>
</dbReference>
<dbReference type="InterPro" id="IPR057326">
    <property type="entry name" value="KR_dom"/>
</dbReference>
<evidence type="ECO:0000259" key="5">
    <source>
        <dbReference type="SMART" id="SM00822"/>
    </source>
</evidence>
<dbReference type="AlphaFoldDB" id="A0AAU2HBG8"/>
<dbReference type="EMBL" id="CP108253">
    <property type="protein sequence ID" value="WTU44857.1"/>
    <property type="molecule type" value="Genomic_DNA"/>
</dbReference>
<gene>
    <name evidence="6" type="ORF">OHV25_37400</name>
</gene>
<evidence type="ECO:0000313" key="6">
    <source>
        <dbReference type="EMBL" id="WTU44857.1"/>
    </source>
</evidence>
<feature type="domain" description="Ketoreductase" evidence="5">
    <location>
        <begin position="16"/>
        <end position="203"/>
    </location>
</feature>
<dbReference type="PRINTS" id="PR00080">
    <property type="entry name" value="SDRFAMILY"/>
</dbReference>
<dbReference type="InterPro" id="IPR004378">
    <property type="entry name" value="F420H2_quin_Rdtase"/>
</dbReference>
<evidence type="ECO:0000256" key="2">
    <source>
        <dbReference type="ARBA" id="ARBA00022857"/>
    </source>
</evidence>
<comment type="similarity">
    <text evidence="1 4">Belongs to the short-chain dehydrogenases/reductases (SDR) family.</text>
</comment>
<protein>
    <submittedName>
        <fullName evidence="6">SDR family NAD(P)-dependent oxidoreductase</fullName>
    </submittedName>
</protein>
<sequence>MESPKRAGPLAALKGSVCLVTGGAQGIGLAITRALAHQGAQVHVAAISPDSIESANAELAATATGASVTFHLVDVSNRDAFEECIAQVHSASGRLDILVNNAAFTQWCDVADMSIEDAEQTMRTGYNAMVYGVKAALPLMRAANSGHIVNISSAAGVIFVRGPSAAYAAAKAAINAYTQILTCELADTPVHVLLVRPGAVGGTEFFGKCVPSSRMPRVADFLPVSTPAQVAAAIVNGILRRRAVVDVPGYLPWLYRAYALTPPLLAKLAALGGPAHRNFATVTAPSVAPSAHEPTLAGRASAAAAVKRLAMRLMNKAGPTVGVSTAGRLFLAPMDTVLQRYSVGRWSVGRGLGVPSLLLASTGARSGQPRQSPLFYVGHRNGFCVVGTNFGLAHHPAWTTNLLHNPHAVVITAGQRIPVTARLVEGKERDGVWAQFLDLYSGYQTYSDRSDRHLRIFHLQPSEPIFNGPLVHGEINTSDITAERPQQHPSADGP</sequence>
<evidence type="ECO:0000256" key="4">
    <source>
        <dbReference type="RuleBase" id="RU000363"/>
    </source>
</evidence>
<evidence type="ECO:0000256" key="3">
    <source>
        <dbReference type="ARBA" id="ARBA00023002"/>
    </source>
</evidence>
<dbReference type="GO" id="GO:0016491">
    <property type="term" value="F:oxidoreductase activity"/>
    <property type="evidence" value="ECO:0007669"/>
    <property type="project" value="UniProtKB-KW"/>
</dbReference>
<dbReference type="Gene3D" id="3.40.50.720">
    <property type="entry name" value="NAD(P)-binding Rossmann-like Domain"/>
    <property type="match status" value="1"/>
</dbReference>
<dbReference type="Pfam" id="PF00106">
    <property type="entry name" value="adh_short"/>
    <property type="match status" value="1"/>
</dbReference>
<dbReference type="SUPFAM" id="SSF50475">
    <property type="entry name" value="FMN-binding split barrel"/>
    <property type="match status" value="1"/>
</dbReference>
<dbReference type="PRINTS" id="PR00081">
    <property type="entry name" value="GDHRDH"/>
</dbReference>
<accession>A0AAU2HBG8</accession>
<keyword evidence="3" id="KW-0560">Oxidoreductase</keyword>
<evidence type="ECO:0000256" key="1">
    <source>
        <dbReference type="ARBA" id="ARBA00006484"/>
    </source>
</evidence>
<dbReference type="SUPFAM" id="SSF51735">
    <property type="entry name" value="NAD(P)-binding Rossmann-fold domains"/>
    <property type="match status" value="1"/>
</dbReference>
<dbReference type="InterPro" id="IPR036291">
    <property type="entry name" value="NAD(P)-bd_dom_sf"/>
</dbReference>
<dbReference type="InterPro" id="IPR012349">
    <property type="entry name" value="Split_barrel_FMN-bd"/>
</dbReference>
<keyword evidence="2" id="KW-0521">NADP</keyword>
<proteinExistence type="inferred from homology"/>
<reference evidence="6" key="1">
    <citation type="submission" date="2022-10" db="EMBL/GenBank/DDBJ databases">
        <title>The complete genomes of actinobacterial strains from the NBC collection.</title>
        <authorList>
            <person name="Joergensen T.S."/>
            <person name="Alvarez Arevalo M."/>
            <person name="Sterndorff E.B."/>
            <person name="Faurdal D."/>
            <person name="Vuksanovic O."/>
            <person name="Mourched A.-S."/>
            <person name="Charusanti P."/>
            <person name="Shaw S."/>
            <person name="Blin K."/>
            <person name="Weber T."/>
        </authorList>
    </citation>
    <scope>NUCLEOTIDE SEQUENCE</scope>
    <source>
        <strain evidence="6">NBC_00060</strain>
    </source>
</reference>
<dbReference type="SMART" id="SM00822">
    <property type="entry name" value="PKS_KR"/>
    <property type="match status" value="1"/>
</dbReference>